<feature type="transmembrane region" description="Helical" evidence="6">
    <location>
        <begin position="247"/>
        <end position="263"/>
    </location>
</feature>
<feature type="transmembrane region" description="Helical" evidence="6">
    <location>
        <begin position="519"/>
        <end position="542"/>
    </location>
</feature>
<dbReference type="GO" id="GO:0020037">
    <property type="term" value="F:heme binding"/>
    <property type="evidence" value="ECO:0007669"/>
    <property type="project" value="InterPro"/>
</dbReference>
<feature type="transmembrane region" description="Helical" evidence="6">
    <location>
        <begin position="993"/>
        <end position="1011"/>
    </location>
</feature>
<feature type="transmembrane region" description="Helical" evidence="6">
    <location>
        <begin position="1080"/>
        <end position="1099"/>
    </location>
</feature>
<feature type="transmembrane region" description="Helical" evidence="6">
    <location>
        <begin position="937"/>
        <end position="959"/>
    </location>
</feature>
<keyword evidence="2 6" id="KW-0812">Transmembrane</keyword>
<dbReference type="GO" id="GO:0005886">
    <property type="term" value="C:plasma membrane"/>
    <property type="evidence" value="ECO:0007669"/>
    <property type="project" value="TreeGrafter"/>
</dbReference>
<dbReference type="GO" id="GO:0017004">
    <property type="term" value="P:cytochrome complex assembly"/>
    <property type="evidence" value="ECO:0007669"/>
    <property type="project" value="UniProtKB-KW"/>
</dbReference>
<feature type="transmembrane region" description="Helical" evidence="6">
    <location>
        <begin position="1138"/>
        <end position="1156"/>
    </location>
</feature>
<evidence type="ECO:0000256" key="5">
    <source>
        <dbReference type="ARBA" id="ARBA00023136"/>
    </source>
</evidence>
<feature type="transmembrane region" description="Helical" evidence="6">
    <location>
        <begin position="905"/>
        <end position="925"/>
    </location>
</feature>
<evidence type="ECO:0000256" key="1">
    <source>
        <dbReference type="ARBA" id="ARBA00004141"/>
    </source>
</evidence>
<dbReference type="EMBL" id="CP036262">
    <property type="protein sequence ID" value="QDS96178.1"/>
    <property type="molecule type" value="Genomic_DNA"/>
</dbReference>
<evidence type="ECO:0000259" key="8">
    <source>
        <dbReference type="Pfam" id="PF05140"/>
    </source>
</evidence>
<feature type="transmembrane region" description="Helical" evidence="6">
    <location>
        <begin position="86"/>
        <end position="109"/>
    </location>
</feature>
<accession>A0A517MMR6</accession>
<dbReference type="Pfam" id="PF01578">
    <property type="entry name" value="Cytochrom_C_asm"/>
    <property type="match status" value="1"/>
</dbReference>
<evidence type="ECO:0000259" key="7">
    <source>
        <dbReference type="Pfam" id="PF01578"/>
    </source>
</evidence>
<evidence type="ECO:0000313" key="9">
    <source>
        <dbReference type="EMBL" id="QDS96178.1"/>
    </source>
</evidence>
<protein>
    <submittedName>
        <fullName evidence="9">Cytochrome c biogenesis protein CcsA</fullName>
    </submittedName>
</protein>
<dbReference type="OrthoDB" id="9814290at2"/>
<feature type="domain" description="ResB-like" evidence="8">
    <location>
        <begin position="429"/>
        <end position="501"/>
    </location>
</feature>
<dbReference type="InterPro" id="IPR002541">
    <property type="entry name" value="Cyt_c_assembly"/>
</dbReference>
<feature type="transmembrane region" description="Helical" evidence="6">
    <location>
        <begin position="218"/>
        <end position="240"/>
    </location>
</feature>
<proteinExistence type="predicted"/>
<dbReference type="RefSeq" id="WP_145354357.1">
    <property type="nucleotide sequence ID" value="NZ_CP036262.1"/>
</dbReference>
<feature type="transmembrane region" description="Helical" evidence="6">
    <location>
        <begin position="1031"/>
        <end position="1059"/>
    </location>
</feature>
<reference evidence="9 10" key="1">
    <citation type="submission" date="2019-02" db="EMBL/GenBank/DDBJ databases">
        <title>Deep-cultivation of Planctomycetes and their phenomic and genomic characterization uncovers novel biology.</title>
        <authorList>
            <person name="Wiegand S."/>
            <person name="Jogler M."/>
            <person name="Boedeker C."/>
            <person name="Pinto D."/>
            <person name="Vollmers J."/>
            <person name="Rivas-Marin E."/>
            <person name="Kohn T."/>
            <person name="Peeters S.H."/>
            <person name="Heuer A."/>
            <person name="Rast P."/>
            <person name="Oberbeckmann S."/>
            <person name="Bunk B."/>
            <person name="Jeske O."/>
            <person name="Meyerdierks A."/>
            <person name="Storesund J.E."/>
            <person name="Kallscheuer N."/>
            <person name="Luecker S."/>
            <person name="Lage O.M."/>
            <person name="Pohl T."/>
            <person name="Merkel B.J."/>
            <person name="Hornburger P."/>
            <person name="Mueller R.-W."/>
            <person name="Bruemmer F."/>
            <person name="Labrenz M."/>
            <person name="Spormann A.M."/>
            <person name="Op den Camp H."/>
            <person name="Overmann J."/>
            <person name="Amann R."/>
            <person name="Jetten M.S.M."/>
            <person name="Mascher T."/>
            <person name="Medema M.H."/>
            <person name="Devos D.P."/>
            <person name="Kaster A.-K."/>
            <person name="Ovreas L."/>
            <person name="Rohde M."/>
            <person name="Galperin M.Y."/>
            <person name="Jogler C."/>
        </authorList>
    </citation>
    <scope>NUCLEOTIDE SEQUENCE [LARGE SCALE GENOMIC DNA]</scope>
    <source>
        <strain evidence="9 10">FF011L</strain>
    </source>
</reference>
<name>A0A517MMR6_9BACT</name>
<dbReference type="Pfam" id="PF05140">
    <property type="entry name" value="ResB"/>
    <property type="match status" value="1"/>
</dbReference>
<sequence length="1204" mass="132652">MATINTHAPVSSNSAPWLSGLRLLGSLKLTITLFALSLVLIMAGTLAQETLNLEQVKQRYFTAWIARLYFEDLIPQVFFPHSPLSAWIPFPGGKIIGTLLLLNLLAAKVTRFHARARGPRLVAGLIALGIGLVLMGLVILTGNSNEGVQGEPPFSYQSLWYLFCAMVATLWAGLLASAATSTSVRIRNASIVGVVVVGGLLVGMLSGYLTLGDPGLRILWQLLKGTGVAAVMMLGCHLIFGKQGGNVLLHFGVALLMVGQFAYGDRQLEQKLNLGEGEASNTVINISKVDLSFMDNSDPKNTKVVAVPSSQLQVAFEDGSVISDPAIPFDIKVPAFYVNSTLVDPAEVETNLATAGIGLELAVVEARMEGGVSSTPNVASAYVELLAKDSGDSLGTFLVTQFINDGKSLFATDRPDEFEDVTADGITYEMGLRFRRIAKPYWVKLIDVRRNDYAGSSTAQSFSSVIRMIDTETGEDRKERIWMNNPLRYRGETFYQQDYTPMPGGKERTGLQVVRNSGWLIPYLACSIVGVGLLFHFAGTLGRYISRRDRESRAAGFFPVAAGVAIAFVVLIVTMKLVPWSAVAMAMNPERAQEQRDMYRAGEIPVQFGGRLMPLDSYARIALKTLSSKESVPLTEAPQELIERAAMEEISPSEMTKYREPFMSEKKLPALKWLMEVAADSNEIYELPMIRIDAAEVLAEVGIERRRKSKLYTLEELLPSSSRVRELATAANKKDAADMSFKEKKLVELASRLHLYDVVAVAMQMPRPMQVPESMIKGDTVEAREKSRMELQMMAFEDLRRRMQLIAEVDSPGMIPQEGQVDLPRPDRKRWLPISHTLFESIKDRIRDPEAADPTKGFVTMVNAYQEMDPADFNAAIDQHMELIFPRMAEDEKGWKLGVERWMEAAWPSGVALILYLIVLLLALIDLVANVKPLRSAAWAMLIGIVCIHTLAIVARIVVTERPPVINLYSSAVFIGWAAVLYGIVIEFLGRRGIGNLIAATAGAITLMIAVKGLSDDDTMPVLQAVLDTQFWLGTHVTTVALGYSATFVSGLFGILYLFQSWFGADPNSRKEVYRMMYGVTCFGILFSFIGTVLGGLWADDSWGRFWGWDPKENGALLIVIWNALMLHARWDKMVGPRGFAMLAIGGNVVTAWSWFGTNQLGFGLHSYGFTSGTLMWLGIFCGSQFVMIILGAIFPGPKEIQRN</sequence>
<feature type="transmembrane region" description="Helical" evidence="6">
    <location>
        <begin position="965"/>
        <end position="986"/>
    </location>
</feature>
<feature type="transmembrane region" description="Helical" evidence="6">
    <location>
        <begin position="121"/>
        <end position="140"/>
    </location>
</feature>
<feature type="transmembrane region" description="Helical" evidence="6">
    <location>
        <begin position="554"/>
        <end position="575"/>
    </location>
</feature>
<evidence type="ECO:0000256" key="3">
    <source>
        <dbReference type="ARBA" id="ARBA00022748"/>
    </source>
</evidence>
<dbReference type="AlphaFoldDB" id="A0A517MMR6"/>
<feature type="transmembrane region" description="Helical" evidence="6">
    <location>
        <begin position="1114"/>
        <end position="1131"/>
    </location>
</feature>
<dbReference type="InterPro" id="IPR007816">
    <property type="entry name" value="ResB-like_domain"/>
</dbReference>
<organism evidence="9 10">
    <name type="scientific">Roseimaritima multifibrata</name>
    <dbReference type="NCBI Taxonomy" id="1930274"/>
    <lineage>
        <taxon>Bacteria</taxon>
        <taxon>Pseudomonadati</taxon>
        <taxon>Planctomycetota</taxon>
        <taxon>Planctomycetia</taxon>
        <taxon>Pirellulales</taxon>
        <taxon>Pirellulaceae</taxon>
        <taxon>Roseimaritima</taxon>
    </lineage>
</organism>
<dbReference type="InterPro" id="IPR045062">
    <property type="entry name" value="Cyt_c_biogenesis_CcsA/CcmC"/>
</dbReference>
<gene>
    <name evidence="9" type="primary">ccsA</name>
    <name evidence="9" type="ORF">FF011L_49860</name>
</gene>
<feature type="transmembrane region" description="Helical" evidence="6">
    <location>
        <begin position="1176"/>
        <end position="1195"/>
    </location>
</feature>
<keyword evidence="5 6" id="KW-0472">Membrane</keyword>
<feature type="transmembrane region" description="Helical" evidence="6">
    <location>
        <begin position="160"/>
        <end position="179"/>
    </location>
</feature>
<comment type="subcellular location">
    <subcellularLocation>
        <location evidence="1">Membrane</location>
        <topology evidence="1">Multi-pass membrane protein</topology>
    </subcellularLocation>
</comment>
<keyword evidence="3" id="KW-0201">Cytochrome c-type biogenesis</keyword>
<evidence type="ECO:0000256" key="4">
    <source>
        <dbReference type="ARBA" id="ARBA00022989"/>
    </source>
</evidence>
<feature type="transmembrane region" description="Helical" evidence="6">
    <location>
        <begin position="191"/>
        <end position="212"/>
    </location>
</feature>
<feature type="transmembrane region" description="Helical" evidence="6">
    <location>
        <begin position="29"/>
        <end position="47"/>
    </location>
</feature>
<evidence type="ECO:0000313" key="10">
    <source>
        <dbReference type="Proteomes" id="UP000320672"/>
    </source>
</evidence>
<dbReference type="KEGG" id="rml:FF011L_49860"/>
<evidence type="ECO:0000256" key="2">
    <source>
        <dbReference type="ARBA" id="ARBA00022692"/>
    </source>
</evidence>
<dbReference type="Proteomes" id="UP000320672">
    <property type="component" value="Chromosome"/>
</dbReference>
<evidence type="ECO:0000256" key="6">
    <source>
        <dbReference type="SAM" id="Phobius"/>
    </source>
</evidence>
<keyword evidence="10" id="KW-1185">Reference proteome</keyword>
<dbReference type="PANTHER" id="PTHR30071:SF1">
    <property type="entry name" value="CYTOCHROME B_B6 PROTEIN-RELATED"/>
    <property type="match status" value="1"/>
</dbReference>
<feature type="domain" description="Cytochrome c assembly protein" evidence="7">
    <location>
        <begin position="966"/>
        <end position="1166"/>
    </location>
</feature>
<keyword evidence="4 6" id="KW-1133">Transmembrane helix</keyword>
<dbReference type="PANTHER" id="PTHR30071">
    <property type="entry name" value="HEME EXPORTER PROTEIN C"/>
    <property type="match status" value="1"/>
</dbReference>